<dbReference type="Proteomes" id="UP000019102">
    <property type="component" value="Unassembled WGS sequence"/>
</dbReference>
<dbReference type="Gene3D" id="3.90.1640.10">
    <property type="entry name" value="inorganic pyrophosphatase (n-terminal core)"/>
    <property type="match status" value="1"/>
</dbReference>
<dbReference type="SUPFAM" id="SSF64182">
    <property type="entry name" value="DHH phosphoesterases"/>
    <property type="match status" value="1"/>
</dbReference>
<reference evidence="2 3" key="1">
    <citation type="journal article" date="2014" name="Genome Announc.">
        <title>Draft Genome Sequence of the Boron-Tolerant and Moderately Halotolerant Bacterium Gracilibacillus boraciitolerans JCM 21714T.</title>
        <authorList>
            <person name="Ahmed I."/>
            <person name="Oshima K."/>
            <person name="Suda W."/>
            <person name="Kitamura K."/>
            <person name="Iida T."/>
            <person name="Ohmori Y."/>
            <person name="Fujiwara T."/>
            <person name="Hattori M."/>
            <person name="Ohkuma M."/>
        </authorList>
    </citation>
    <scope>NUCLEOTIDE SEQUENCE [LARGE SCALE GENOMIC DNA]</scope>
    <source>
        <strain evidence="2 3">JCM 21714</strain>
    </source>
</reference>
<dbReference type="PANTHER" id="PTHR47618:SF1">
    <property type="entry name" value="BIFUNCTIONAL OLIGORIBONUCLEASE AND PAP PHOSPHATASE NRNA"/>
    <property type="match status" value="1"/>
</dbReference>
<evidence type="ECO:0000313" key="3">
    <source>
        <dbReference type="Proteomes" id="UP000019102"/>
    </source>
</evidence>
<accession>W4VIK7</accession>
<proteinExistence type="predicted"/>
<name>W4VIK7_9BACI</name>
<dbReference type="PANTHER" id="PTHR47618">
    <property type="entry name" value="BIFUNCTIONAL OLIGORIBONUCLEASE AND PAP PHOSPHATASE NRNA"/>
    <property type="match status" value="1"/>
</dbReference>
<comment type="caution">
    <text evidence="2">The sequence shown here is derived from an EMBL/GenBank/DDBJ whole genome shotgun (WGS) entry which is preliminary data.</text>
</comment>
<sequence length="216" mass="24792">MTTSNILEKIKQYNTIIIHRHVRPDPDAYGSQNGLAEILKASFPDKTIYVVGEEEASLDFLATMDDIDDHTYKNALVIVCDTANQERISDQRYLQGKELIKIDHHPVVDAYGDIQWVEENASSVSEMIYQFYLEQKNNGLQMTDRAALLLYSGIVADTGRFLYPSTSERTFQYASDLVAYDFDRSAIYEEMYKTNLNIARLKGYILQILRFPPLLV</sequence>
<dbReference type="InterPro" id="IPR001667">
    <property type="entry name" value="DDH_dom"/>
</dbReference>
<dbReference type="InterPro" id="IPR051319">
    <property type="entry name" value="Oligoribo/pAp-PDE_c-di-AMP_PDE"/>
</dbReference>
<evidence type="ECO:0000313" key="2">
    <source>
        <dbReference type="EMBL" id="GAE92976.1"/>
    </source>
</evidence>
<dbReference type="AlphaFoldDB" id="W4VIK7"/>
<dbReference type="eggNOG" id="COG0618">
    <property type="taxonomic scope" value="Bacteria"/>
</dbReference>
<keyword evidence="3" id="KW-1185">Reference proteome</keyword>
<evidence type="ECO:0000259" key="1">
    <source>
        <dbReference type="Pfam" id="PF01368"/>
    </source>
</evidence>
<dbReference type="STRING" id="1298598.JCM21714_2005"/>
<protein>
    <submittedName>
        <fullName evidence="2">3'-to-5' oligoribonuclease A</fullName>
    </submittedName>
</protein>
<dbReference type="EMBL" id="BAVS01000008">
    <property type="protein sequence ID" value="GAE92976.1"/>
    <property type="molecule type" value="Genomic_DNA"/>
</dbReference>
<gene>
    <name evidence="2" type="ORF">JCM21714_2005</name>
</gene>
<dbReference type="Pfam" id="PF01368">
    <property type="entry name" value="DHH"/>
    <property type="match status" value="1"/>
</dbReference>
<dbReference type="InterPro" id="IPR038763">
    <property type="entry name" value="DHH_sf"/>
</dbReference>
<feature type="domain" description="DDH" evidence="1">
    <location>
        <begin position="16"/>
        <end position="154"/>
    </location>
</feature>
<organism evidence="2 3">
    <name type="scientific">Gracilibacillus boraciitolerans JCM 21714</name>
    <dbReference type="NCBI Taxonomy" id="1298598"/>
    <lineage>
        <taxon>Bacteria</taxon>
        <taxon>Bacillati</taxon>
        <taxon>Bacillota</taxon>
        <taxon>Bacilli</taxon>
        <taxon>Bacillales</taxon>
        <taxon>Bacillaceae</taxon>
        <taxon>Gracilibacillus</taxon>
    </lineage>
</organism>